<feature type="region of interest" description="Disordered" evidence="1">
    <location>
        <begin position="1"/>
        <end position="269"/>
    </location>
</feature>
<feature type="compositionally biased region" description="Basic residues" evidence="1">
    <location>
        <begin position="136"/>
        <end position="147"/>
    </location>
</feature>
<accession>A0A836BXZ8</accession>
<feature type="compositionally biased region" description="Gly residues" evidence="1">
    <location>
        <begin position="256"/>
        <end position="269"/>
    </location>
</feature>
<evidence type="ECO:0000313" key="2">
    <source>
        <dbReference type="EMBL" id="KAG2491724.1"/>
    </source>
</evidence>
<sequence length="697" mass="67549">MTTPASEPPRLHRAIPGLAPFGTPLRGASAAPRRAGGSPPHSARGPPRAHPPPAAILSSAATPFRQHQMEQAARLARHRQPPPPHVRPASALGPPGYATARGAPPAPSCTAGVPGRPPPPNFRLSRWTGELMAAAHRVRSAPPRRARTASAASTAERRWRAPAVDASAWPTASAREPPPPEHRYPPAAAGFGGQQWGGPQGQGAAEWGHGPHEPQQGGWQEPGWPAGPEAVAAANGAAAGPGWAEEEEASGEGNRANGGRGGAAGGGGVSWAAQGWTVAAAYVEPSERHGEGEAEGCDHESSQPSSSGWWGESATHPGHGPGPSGPSHGPSGPSHATSVSSKAAAFRPPALSVLSSPRGGGGAAWHTHSAHSPASPGPGPGPGSGTSPAIASPFPSPGGARGRSFTASAIPRTAAFAVEAVVGPSGPAPGSPGARLGLAPDAAVAVAGSMASSRARALLLNMGTLGRGNTWGANLQEQIGSVLDDVVGPPTLGFAGGAGGGGGEGSPLAAALAAAGPPPSPAGDRVALQRRAAAEAAQRALVAGGHLGAAPNPAQLLQLAAEYGDEEVPAGVEAPGPSGGGGPGLSRLPSMAPGGLSRLPSMAPGGLARLASMAPGHRSGGGGGGSNLARSGSLAPSRQGGGPHGGLGGRSLTMARSPLSPGPGGAGAGGGSALAWGGAGSGAGDGVGASLRVRIEG</sequence>
<feature type="compositionally biased region" description="Low complexity" evidence="1">
    <location>
        <begin position="325"/>
        <end position="335"/>
    </location>
</feature>
<gene>
    <name evidence="2" type="ORF">HYH03_009887</name>
</gene>
<feature type="compositionally biased region" description="Low complexity" evidence="1">
    <location>
        <begin position="506"/>
        <end position="515"/>
    </location>
</feature>
<feature type="compositionally biased region" description="Low complexity" evidence="1">
    <location>
        <begin position="221"/>
        <end position="243"/>
    </location>
</feature>
<feature type="compositionally biased region" description="Gly residues" evidence="1">
    <location>
        <begin position="662"/>
        <end position="687"/>
    </location>
</feature>
<feature type="region of interest" description="Disordered" evidence="1">
    <location>
        <begin position="282"/>
        <end position="404"/>
    </location>
</feature>
<feature type="region of interest" description="Disordered" evidence="1">
    <location>
        <begin position="569"/>
        <end position="689"/>
    </location>
</feature>
<feature type="compositionally biased region" description="Low complexity" evidence="1">
    <location>
        <begin position="26"/>
        <end position="46"/>
    </location>
</feature>
<organism evidence="2 3">
    <name type="scientific">Edaphochlamys debaryana</name>
    <dbReference type="NCBI Taxonomy" id="47281"/>
    <lineage>
        <taxon>Eukaryota</taxon>
        <taxon>Viridiplantae</taxon>
        <taxon>Chlorophyta</taxon>
        <taxon>core chlorophytes</taxon>
        <taxon>Chlorophyceae</taxon>
        <taxon>CS clade</taxon>
        <taxon>Chlamydomonadales</taxon>
        <taxon>Chlamydomonadales incertae sedis</taxon>
        <taxon>Edaphochlamys</taxon>
    </lineage>
</organism>
<evidence type="ECO:0000256" key="1">
    <source>
        <dbReference type="SAM" id="MobiDB-lite"/>
    </source>
</evidence>
<evidence type="ECO:0000313" key="3">
    <source>
        <dbReference type="Proteomes" id="UP000612055"/>
    </source>
</evidence>
<dbReference type="AlphaFoldDB" id="A0A836BXZ8"/>
<feature type="compositionally biased region" description="Basic and acidic residues" evidence="1">
    <location>
        <begin position="285"/>
        <end position="301"/>
    </location>
</feature>
<feature type="compositionally biased region" description="Low complexity" evidence="1">
    <location>
        <begin position="364"/>
        <end position="374"/>
    </location>
</feature>
<comment type="caution">
    <text evidence="2">The sequence shown here is derived from an EMBL/GenBank/DDBJ whole genome shotgun (WGS) entry which is preliminary data.</text>
</comment>
<dbReference type="Proteomes" id="UP000612055">
    <property type="component" value="Unassembled WGS sequence"/>
</dbReference>
<reference evidence="2" key="1">
    <citation type="journal article" date="2020" name="bioRxiv">
        <title>Comparative genomics of Chlamydomonas.</title>
        <authorList>
            <person name="Craig R.J."/>
            <person name="Hasan A.R."/>
            <person name="Ness R.W."/>
            <person name="Keightley P.D."/>
        </authorList>
    </citation>
    <scope>NUCLEOTIDE SEQUENCE</scope>
    <source>
        <strain evidence="2">CCAP 11/70</strain>
    </source>
</reference>
<feature type="compositionally biased region" description="Gly residues" evidence="1">
    <location>
        <begin position="190"/>
        <end position="201"/>
    </location>
</feature>
<feature type="compositionally biased region" description="Gly residues" evidence="1">
    <location>
        <begin position="639"/>
        <end position="649"/>
    </location>
</feature>
<feature type="region of interest" description="Disordered" evidence="1">
    <location>
        <begin position="505"/>
        <end position="531"/>
    </location>
</feature>
<proteinExistence type="predicted"/>
<protein>
    <submittedName>
        <fullName evidence="2">Uncharacterized protein</fullName>
    </submittedName>
</protein>
<feature type="compositionally biased region" description="Low complexity" evidence="1">
    <location>
        <begin position="522"/>
        <end position="531"/>
    </location>
</feature>
<dbReference type="EMBL" id="JAEHOE010000050">
    <property type="protein sequence ID" value="KAG2491724.1"/>
    <property type="molecule type" value="Genomic_DNA"/>
</dbReference>
<keyword evidence="3" id="KW-1185">Reference proteome</keyword>
<name>A0A836BXZ8_9CHLO</name>